<organism evidence="3 4">
    <name type="scientific">Zopfia rhizophila CBS 207.26</name>
    <dbReference type="NCBI Taxonomy" id="1314779"/>
    <lineage>
        <taxon>Eukaryota</taxon>
        <taxon>Fungi</taxon>
        <taxon>Dikarya</taxon>
        <taxon>Ascomycota</taxon>
        <taxon>Pezizomycotina</taxon>
        <taxon>Dothideomycetes</taxon>
        <taxon>Dothideomycetes incertae sedis</taxon>
        <taxon>Zopfiaceae</taxon>
        <taxon>Zopfia</taxon>
    </lineage>
</organism>
<sequence>IKIAVLSTGITRHRPLFRQAMRPIKTMVNFIKSGSPTDINDVEGHGTTMAQVLLKACPVAEIYVAKVAQTIHEPETDHAIAKAIIWATEHCDVDIIVMPFGFKKSHETIDKAILFAHEKSKVMFAPAGHEGPDGPRAYPARSPFVIAMHIADGYGRDAGFNPSPLEHDDNFSTLGFALVPDIWGPRQVLRSGADVAVAVATGIAACLLEYALSMLPLTSSDDKQWLCSSDGIRELLRLVSTKKDGYRFIAPWLVWGEDNTANDVRDLLMAIVQRRKVLKGRST</sequence>
<evidence type="ECO:0000313" key="4">
    <source>
        <dbReference type="Proteomes" id="UP000800200"/>
    </source>
</evidence>
<dbReference type="InterPro" id="IPR000209">
    <property type="entry name" value="Peptidase_S8/S53_dom"/>
</dbReference>
<dbReference type="Proteomes" id="UP000800200">
    <property type="component" value="Unassembled WGS sequence"/>
</dbReference>
<protein>
    <submittedName>
        <fullName evidence="3">Subtilisin-like protein</fullName>
    </submittedName>
</protein>
<reference evidence="3" key="1">
    <citation type="journal article" date="2020" name="Stud. Mycol.">
        <title>101 Dothideomycetes genomes: a test case for predicting lifestyles and emergence of pathogens.</title>
        <authorList>
            <person name="Haridas S."/>
            <person name="Albert R."/>
            <person name="Binder M."/>
            <person name="Bloem J."/>
            <person name="Labutti K."/>
            <person name="Salamov A."/>
            <person name="Andreopoulos B."/>
            <person name="Baker S."/>
            <person name="Barry K."/>
            <person name="Bills G."/>
            <person name="Bluhm B."/>
            <person name="Cannon C."/>
            <person name="Castanera R."/>
            <person name="Culley D."/>
            <person name="Daum C."/>
            <person name="Ezra D."/>
            <person name="Gonzalez J."/>
            <person name="Henrissat B."/>
            <person name="Kuo A."/>
            <person name="Liang C."/>
            <person name="Lipzen A."/>
            <person name="Lutzoni F."/>
            <person name="Magnuson J."/>
            <person name="Mondo S."/>
            <person name="Nolan M."/>
            <person name="Ohm R."/>
            <person name="Pangilinan J."/>
            <person name="Park H.-J."/>
            <person name="Ramirez L."/>
            <person name="Alfaro M."/>
            <person name="Sun H."/>
            <person name="Tritt A."/>
            <person name="Yoshinaga Y."/>
            <person name="Zwiers L.-H."/>
            <person name="Turgeon B."/>
            <person name="Goodwin S."/>
            <person name="Spatafora J."/>
            <person name="Crous P."/>
            <person name="Grigoriev I."/>
        </authorList>
    </citation>
    <scope>NUCLEOTIDE SEQUENCE</scope>
    <source>
        <strain evidence="3">CBS 207.26</strain>
    </source>
</reference>
<gene>
    <name evidence="3" type="ORF">K469DRAFT_601335</name>
</gene>
<keyword evidence="4" id="KW-1185">Reference proteome</keyword>
<dbReference type="PROSITE" id="PS51892">
    <property type="entry name" value="SUBTILASE"/>
    <property type="match status" value="1"/>
</dbReference>
<evidence type="ECO:0000259" key="2">
    <source>
        <dbReference type="Pfam" id="PF00082"/>
    </source>
</evidence>
<comment type="similarity">
    <text evidence="1">Belongs to the peptidase S8 family.</text>
</comment>
<proteinExistence type="inferred from homology"/>
<dbReference type="SUPFAM" id="SSF52743">
    <property type="entry name" value="Subtilisin-like"/>
    <property type="match status" value="1"/>
</dbReference>
<dbReference type="CDD" id="cd00306">
    <property type="entry name" value="Peptidases_S8_S53"/>
    <property type="match status" value="1"/>
</dbReference>
<feature type="non-terminal residue" evidence="3">
    <location>
        <position position="1"/>
    </location>
</feature>
<dbReference type="AlphaFoldDB" id="A0A6A6DIC1"/>
<dbReference type="InterPro" id="IPR036852">
    <property type="entry name" value="Peptidase_S8/S53_dom_sf"/>
</dbReference>
<feature type="domain" description="Peptidase S8/S53" evidence="2">
    <location>
        <begin position="1"/>
        <end position="148"/>
    </location>
</feature>
<comment type="caution">
    <text evidence="1">Lacks conserved residue(s) required for the propagation of feature annotation.</text>
</comment>
<accession>A0A6A6DIC1</accession>
<name>A0A6A6DIC1_9PEZI</name>
<dbReference type="EMBL" id="ML994680">
    <property type="protein sequence ID" value="KAF2177989.1"/>
    <property type="molecule type" value="Genomic_DNA"/>
</dbReference>
<dbReference type="GO" id="GO:0006508">
    <property type="term" value="P:proteolysis"/>
    <property type="evidence" value="ECO:0007669"/>
    <property type="project" value="InterPro"/>
</dbReference>
<evidence type="ECO:0000313" key="3">
    <source>
        <dbReference type="EMBL" id="KAF2177989.1"/>
    </source>
</evidence>
<dbReference type="GO" id="GO:0004252">
    <property type="term" value="F:serine-type endopeptidase activity"/>
    <property type="evidence" value="ECO:0007669"/>
    <property type="project" value="InterPro"/>
</dbReference>
<evidence type="ECO:0000256" key="1">
    <source>
        <dbReference type="PROSITE-ProRule" id="PRU01240"/>
    </source>
</evidence>
<dbReference type="Pfam" id="PF00082">
    <property type="entry name" value="Peptidase_S8"/>
    <property type="match status" value="1"/>
</dbReference>
<dbReference type="Gene3D" id="3.40.50.200">
    <property type="entry name" value="Peptidase S8/S53 domain"/>
    <property type="match status" value="1"/>
</dbReference>
<dbReference type="OrthoDB" id="206201at2759"/>